<dbReference type="Proteomes" id="UP000228934">
    <property type="component" value="Unassembled WGS sequence"/>
</dbReference>
<keyword evidence="2" id="KW-1185">Reference proteome</keyword>
<evidence type="ECO:0000313" key="2">
    <source>
        <dbReference type="Proteomes" id="UP000228934"/>
    </source>
</evidence>
<dbReference type="AlphaFoldDB" id="A0A2G9QLC5"/>
<sequence>MDPVMGTHQRAVPSLYFPGTPHRKIRRSLRIMRVKTSLLLRLSLLMMRRFT</sequence>
<organism evidence="1 2">
    <name type="scientific">Aquarana catesbeiana</name>
    <name type="common">American bullfrog</name>
    <name type="synonym">Rana catesbeiana</name>
    <dbReference type="NCBI Taxonomy" id="8400"/>
    <lineage>
        <taxon>Eukaryota</taxon>
        <taxon>Metazoa</taxon>
        <taxon>Chordata</taxon>
        <taxon>Craniata</taxon>
        <taxon>Vertebrata</taxon>
        <taxon>Euteleostomi</taxon>
        <taxon>Amphibia</taxon>
        <taxon>Batrachia</taxon>
        <taxon>Anura</taxon>
        <taxon>Neobatrachia</taxon>
        <taxon>Ranoidea</taxon>
        <taxon>Ranidae</taxon>
        <taxon>Aquarana</taxon>
    </lineage>
</organism>
<proteinExistence type="predicted"/>
<name>A0A2G9QLC5_AQUCT</name>
<accession>A0A2G9QLC5</accession>
<dbReference type="EMBL" id="KV966637">
    <property type="protein sequence ID" value="PIO16366.1"/>
    <property type="molecule type" value="Genomic_DNA"/>
</dbReference>
<gene>
    <name evidence="1" type="ORF">AB205_0195020</name>
</gene>
<evidence type="ECO:0000313" key="1">
    <source>
        <dbReference type="EMBL" id="PIO16366.1"/>
    </source>
</evidence>
<protein>
    <submittedName>
        <fullName evidence="1">Uncharacterized protein</fullName>
    </submittedName>
</protein>
<reference evidence="2" key="1">
    <citation type="journal article" date="2017" name="Nat. Commun.">
        <title>The North American bullfrog draft genome provides insight into hormonal regulation of long noncoding RNA.</title>
        <authorList>
            <person name="Hammond S.A."/>
            <person name="Warren R.L."/>
            <person name="Vandervalk B.P."/>
            <person name="Kucuk E."/>
            <person name="Khan H."/>
            <person name="Gibb E.A."/>
            <person name="Pandoh P."/>
            <person name="Kirk H."/>
            <person name="Zhao Y."/>
            <person name="Jones M."/>
            <person name="Mungall A.J."/>
            <person name="Coope R."/>
            <person name="Pleasance S."/>
            <person name="Moore R.A."/>
            <person name="Holt R.A."/>
            <person name="Round J.M."/>
            <person name="Ohora S."/>
            <person name="Walle B.V."/>
            <person name="Veldhoen N."/>
            <person name="Helbing C.C."/>
            <person name="Birol I."/>
        </authorList>
    </citation>
    <scope>NUCLEOTIDE SEQUENCE [LARGE SCALE GENOMIC DNA]</scope>
</reference>